<dbReference type="Proteomes" id="UP000221165">
    <property type="component" value="Unassembled WGS sequence"/>
</dbReference>
<dbReference type="OrthoDB" id="10264738at2759"/>
<proteinExistence type="predicted"/>
<dbReference type="GeneID" id="94432360"/>
<evidence type="ECO:0000313" key="2">
    <source>
        <dbReference type="Proteomes" id="UP000221165"/>
    </source>
</evidence>
<keyword evidence="2" id="KW-1185">Reference proteome</keyword>
<evidence type="ECO:0000313" key="1">
    <source>
        <dbReference type="EMBL" id="PHJ17150.1"/>
    </source>
</evidence>
<accession>A0A2C6K5X4</accession>
<organism evidence="1 2">
    <name type="scientific">Cystoisospora suis</name>
    <dbReference type="NCBI Taxonomy" id="483139"/>
    <lineage>
        <taxon>Eukaryota</taxon>
        <taxon>Sar</taxon>
        <taxon>Alveolata</taxon>
        <taxon>Apicomplexa</taxon>
        <taxon>Conoidasida</taxon>
        <taxon>Coccidia</taxon>
        <taxon>Eucoccidiorida</taxon>
        <taxon>Eimeriorina</taxon>
        <taxon>Sarcocystidae</taxon>
        <taxon>Cystoisospora</taxon>
    </lineage>
</organism>
<dbReference type="RefSeq" id="XP_067918875.1">
    <property type="nucleotide sequence ID" value="XM_068069149.1"/>
</dbReference>
<feature type="non-terminal residue" evidence="1">
    <location>
        <position position="102"/>
    </location>
</feature>
<protein>
    <submittedName>
        <fullName evidence="1">Uncharacterized protein</fullName>
    </submittedName>
</protein>
<name>A0A2C6K5X4_9APIC</name>
<reference evidence="1 2" key="1">
    <citation type="journal article" date="2017" name="Int. J. Parasitol.">
        <title>The genome of the protozoan parasite Cystoisospora suis and a reverse vaccinology approach to identify vaccine candidates.</title>
        <authorList>
            <person name="Palmieri N."/>
            <person name="Shrestha A."/>
            <person name="Ruttkowski B."/>
            <person name="Beck T."/>
            <person name="Vogl C."/>
            <person name="Tomley F."/>
            <person name="Blake D.P."/>
            <person name="Joachim A."/>
        </authorList>
    </citation>
    <scope>NUCLEOTIDE SEQUENCE [LARGE SCALE GENOMIC DNA]</scope>
    <source>
        <strain evidence="1 2">Wien I</strain>
    </source>
</reference>
<sequence length="102" mass="11765">MVRAQELADYLKRLEVMSTEFAPHLSSQIVEDFIGTMRLQQILDWMIKHPALDFWGDCPKNATEFDMDSPPHYLTVCSVEDLEASAEEAFIETGYEQQHRDG</sequence>
<comment type="caution">
    <text evidence="1">The sequence shown here is derived from an EMBL/GenBank/DDBJ whole genome shotgun (WGS) entry which is preliminary data.</text>
</comment>
<dbReference type="AlphaFoldDB" id="A0A2C6K5X4"/>
<dbReference type="VEuPathDB" id="ToxoDB:CSUI_009030"/>
<dbReference type="EMBL" id="MIGC01005236">
    <property type="protein sequence ID" value="PHJ17150.1"/>
    <property type="molecule type" value="Genomic_DNA"/>
</dbReference>
<gene>
    <name evidence="1" type="ORF">CSUI_009030</name>
</gene>